<sequence>MTMGNLLQLIKQAATDAVAAGNPVNIMFGEVITVSPLSVRVDQRFVLTEEFFVITETAASKITEGAVFVLLRVQGGQQYLIMDKVAVT</sequence>
<dbReference type="RefSeq" id="WP_331458078.1">
    <property type="nucleotide sequence ID" value="NZ_FONN01000019.1"/>
</dbReference>
<keyword evidence="2" id="KW-1185">Reference proteome</keyword>
<dbReference type="Pfam" id="PF10844">
    <property type="entry name" value="DUF2577"/>
    <property type="match status" value="1"/>
</dbReference>
<evidence type="ECO:0000313" key="1">
    <source>
        <dbReference type="EMBL" id="SFF23211.1"/>
    </source>
</evidence>
<reference evidence="2" key="1">
    <citation type="submission" date="2016-10" db="EMBL/GenBank/DDBJ databases">
        <authorList>
            <person name="Varghese N."/>
            <person name="Submissions S."/>
        </authorList>
    </citation>
    <scope>NUCLEOTIDE SEQUENCE [LARGE SCALE GENOMIC DNA]</scope>
    <source>
        <strain evidence="2">CGMCC 1.10223</strain>
    </source>
</reference>
<dbReference type="Proteomes" id="UP000183410">
    <property type="component" value="Unassembled WGS sequence"/>
</dbReference>
<accession>A0A1I2H3E9</accession>
<evidence type="ECO:0000313" key="2">
    <source>
        <dbReference type="Proteomes" id="UP000183410"/>
    </source>
</evidence>
<organism evidence="1 2">
    <name type="scientific">Paenibacillus algorifonticola</name>
    <dbReference type="NCBI Taxonomy" id="684063"/>
    <lineage>
        <taxon>Bacteria</taxon>
        <taxon>Bacillati</taxon>
        <taxon>Bacillota</taxon>
        <taxon>Bacilli</taxon>
        <taxon>Bacillales</taxon>
        <taxon>Paenibacillaceae</taxon>
        <taxon>Paenibacillus</taxon>
    </lineage>
</organism>
<gene>
    <name evidence="1" type="ORF">SAMN04487969_11980</name>
</gene>
<dbReference type="EMBL" id="FONN01000019">
    <property type="protein sequence ID" value="SFF23211.1"/>
    <property type="molecule type" value="Genomic_DNA"/>
</dbReference>
<dbReference type="AlphaFoldDB" id="A0A1I2H3E9"/>
<protein>
    <recommendedName>
        <fullName evidence="3">DUF2577 domain-containing protein</fullName>
    </recommendedName>
</protein>
<name>A0A1I2H3E9_9BACL</name>
<proteinExistence type="predicted"/>
<dbReference type="InterPro" id="IPR022555">
    <property type="entry name" value="DUF2577"/>
</dbReference>
<evidence type="ECO:0008006" key="3">
    <source>
        <dbReference type="Google" id="ProtNLM"/>
    </source>
</evidence>